<dbReference type="PANTHER" id="PTHR39966:SF1">
    <property type="entry name" value="HEMERYTHRIN-LIKE DOMAIN-CONTAINING PROTEIN"/>
    <property type="match status" value="1"/>
</dbReference>
<feature type="coiled-coil region" evidence="1">
    <location>
        <begin position="142"/>
        <end position="169"/>
    </location>
</feature>
<dbReference type="InterPro" id="IPR012312">
    <property type="entry name" value="Hemerythrin-like"/>
</dbReference>
<name>A0A4V6QB95_9FIRM</name>
<comment type="caution">
    <text evidence="3">The sequence shown here is derived from an EMBL/GenBank/DDBJ whole genome shotgun (WGS) entry which is preliminary data.</text>
</comment>
<dbReference type="Proteomes" id="UP000295832">
    <property type="component" value="Unassembled WGS sequence"/>
</dbReference>
<dbReference type="STRING" id="926561.GCA_000379025_01252"/>
<reference evidence="3 4" key="1">
    <citation type="submission" date="2019-03" db="EMBL/GenBank/DDBJ databases">
        <title>Subsurface microbial communities from deep shales in Ohio and West Virginia, USA.</title>
        <authorList>
            <person name="Wrighton K."/>
        </authorList>
    </citation>
    <scope>NUCLEOTIDE SEQUENCE [LARGE SCALE GENOMIC DNA]</scope>
    <source>
        <strain evidence="3 4">MSL 6dP</strain>
    </source>
</reference>
<proteinExistence type="predicted"/>
<dbReference type="EMBL" id="SOEG01000011">
    <property type="protein sequence ID" value="TDX51626.1"/>
    <property type="molecule type" value="Genomic_DNA"/>
</dbReference>
<evidence type="ECO:0000313" key="4">
    <source>
        <dbReference type="Proteomes" id="UP000295832"/>
    </source>
</evidence>
<dbReference type="GO" id="GO:0005886">
    <property type="term" value="C:plasma membrane"/>
    <property type="evidence" value="ECO:0007669"/>
    <property type="project" value="TreeGrafter"/>
</dbReference>
<dbReference type="PANTHER" id="PTHR39966">
    <property type="entry name" value="BLL2471 PROTEIN-RELATED"/>
    <property type="match status" value="1"/>
</dbReference>
<protein>
    <submittedName>
        <fullName evidence="3">Hemerythrin-like domain-containing protein</fullName>
    </submittedName>
</protein>
<dbReference type="RefSeq" id="WP_134116441.1">
    <property type="nucleotide sequence ID" value="NZ_SOEG01000011.1"/>
</dbReference>
<accession>A0A4V6QB95</accession>
<keyword evidence="1" id="KW-0175">Coiled coil</keyword>
<feature type="domain" description="Hemerythrin-like" evidence="2">
    <location>
        <begin position="3"/>
        <end position="138"/>
    </location>
</feature>
<dbReference type="CDD" id="cd12108">
    <property type="entry name" value="Hr-like"/>
    <property type="match status" value="1"/>
</dbReference>
<dbReference type="Gene3D" id="1.20.120.520">
    <property type="entry name" value="nmb1532 protein domain like"/>
    <property type="match status" value="1"/>
</dbReference>
<dbReference type="AlphaFoldDB" id="A0A4V6QB95"/>
<evidence type="ECO:0000256" key="1">
    <source>
        <dbReference type="SAM" id="Coils"/>
    </source>
</evidence>
<evidence type="ECO:0000259" key="2">
    <source>
        <dbReference type="Pfam" id="PF01814"/>
    </source>
</evidence>
<keyword evidence="4" id="KW-1185">Reference proteome</keyword>
<gene>
    <name evidence="3" type="ORF">C7959_11122</name>
</gene>
<dbReference type="Pfam" id="PF01814">
    <property type="entry name" value="Hemerythrin"/>
    <property type="match status" value="1"/>
</dbReference>
<evidence type="ECO:0000313" key="3">
    <source>
        <dbReference type="EMBL" id="TDX51626.1"/>
    </source>
</evidence>
<sequence length="184" mass="21259">MKAIKLLVEEHKNIKRVLAVARKLSLNVLEKDEVDFQSFYDIIDVVRNYADKHHHSKEEKILFKKMSEELGEPLASGPITAMFSEHDLGRLFIYNLEAALEKVKEGDQEAKLDIIANTIAYTDLLHRHIDKEDNTIYTFGENNLTEESLVEVEEECNRVEENAAKEGIQDKYLTLISDLEKRVK</sequence>
<organism evidence="3 4">
    <name type="scientific">Orenia marismortui</name>
    <dbReference type="NCBI Taxonomy" id="46469"/>
    <lineage>
        <taxon>Bacteria</taxon>
        <taxon>Bacillati</taxon>
        <taxon>Bacillota</taxon>
        <taxon>Clostridia</taxon>
        <taxon>Halanaerobiales</taxon>
        <taxon>Halobacteroidaceae</taxon>
        <taxon>Orenia</taxon>
    </lineage>
</organism>